<reference evidence="2 4" key="1">
    <citation type="submission" date="2015-02" db="EMBL/GenBank/DDBJ databases">
        <authorList>
            <person name="Chooi Y.-H."/>
        </authorList>
    </citation>
    <scope>NUCLEOTIDE SEQUENCE [LARGE SCALE GENOMIC DNA]</scope>
    <source>
        <strain evidence="2">E3</strain>
    </source>
</reference>
<dbReference type="EMBL" id="OVEO01000011">
    <property type="protein sequence ID" value="SPQ99220.1"/>
    <property type="molecule type" value="Genomic_DNA"/>
</dbReference>
<feature type="region of interest" description="Disordered" evidence="1">
    <location>
        <begin position="358"/>
        <end position="400"/>
    </location>
</feature>
<protein>
    <submittedName>
        <fullName evidence="2">Uncharacterized protein</fullName>
    </submittedName>
</protein>
<evidence type="ECO:0000313" key="5">
    <source>
        <dbReference type="Proteomes" id="UP000290189"/>
    </source>
</evidence>
<name>A0A0G4IMG0_PLABS</name>
<sequence length="400" mass="44811">MPAPIALIELVDQACRIGSASHMIRQALQVADEDDSVDWGAACAALIARVSRGSLPAGGSKEEEERDDERSRWYALVLCETLFIHHRPFRVGSLSRLRDLAAAALSDSTCVRERCLVTFRRWMARFPGEWRLQILPLYVRNAFHLEIPEDPSVARREAVSDGLASMEEVFLAKTSRLSDAVQELQTCFEIVIPDIGMNPASSGDPMLSALATGDVVDEFSDVEIQVSSDEWDASDADDFDEDDLQWPAASSTGAPAVNVAVEISRDLTGVSSSHNQTVFDAMRDLQKELKVARPELQGWKTLLESARKLATSDEWRERLWSHRTQVRYGVVASLLLRVEDAMWQCEVLIGRRNDKRLEERQETRPTPTAVKPIVAAPSNKRKTKPSTARSRIEKKFKPKR</sequence>
<feature type="compositionally biased region" description="Basic and acidic residues" evidence="1">
    <location>
        <begin position="390"/>
        <end position="400"/>
    </location>
</feature>
<evidence type="ECO:0000256" key="1">
    <source>
        <dbReference type="SAM" id="MobiDB-lite"/>
    </source>
</evidence>
<dbReference type="Proteomes" id="UP000039324">
    <property type="component" value="Unassembled WGS sequence"/>
</dbReference>
<reference evidence="3 5" key="2">
    <citation type="submission" date="2018-03" db="EMBL/GenBank/DDBJ databases">
        <authorList>
            <person name="Fogelqvist J."/>
        </authorList>
    </citation>
    <scope>NUCLEOTIDE SEQUENCE [LARGE SCALE GENOMIC DNA]</scope>
</reference>
<geneLocation type="mitochondrion" evidence="3"/>
<evidence type="ECO:0000313" key="2">
    <source>
        <dbReference type="EMBL" id="CEO96282.1"/>
    </source>
</evidence>
<keyword evidence="4" id="KW-1185">Reference proteome</keyword>
<evidence type="ECO:0000313" key="4">
    <source>
        <dbReference type="Proteomes" id="UP000039324"/>
    </source>
</evidence>
<organism evidence="2 4">
    <name type="scientific">Plasmodiophora brassicae</name>
    <name type="common">Clubroot disease agent</name>
    <dbReference type="NCBI Taxonomy" id="37360"/>
    <lineage>
        <taxon>Eukaryota</taxon>
        <taxon>Sar</taxon>
        <taxon>Rhizaria</taxon>
        <taxon>Endomyxa</taxon>
        <taxon>Phytomyxea</taxon>
        <taxon>Plasmodiophorida</taxon>
        <taxon>Plasmodiophoridae</taxon>
        <taxon>Plasmodiophora</taxon>
    </lineage>
</organism>
<accession>A0A0G4IMG0</accession>
<evidence type="ECO:0000313" key="3">
    <source>
        <dbReference type="EMBL" id="SPQ99220.1"/>
    </source>
</evidence>
<dbReference type="AlphaFoldDB" id="A0A0G4IMG0"/>
<proteinExistence type="predicted"/>
<dbReference type="EMBL" id="CDSF01000057">
    <property type="protein sequence ID" value="CEO96282.1"/>
    <property type="molecule type" value="Genomic_DNA"/>
</dbReference>
<keyword evidence="3" id="KW-0496">Mitochondrion</keyword>
<dbReference type="Proteomes" id="UP000290189">
    <property type="component" value="Unassembled WGS sequence"/>
</dbReference>
<gene>
    <name evidence="2" type="ORF">PBRA_004953</name>
    <name evidence="3" type="ORF">PLBR_LOCUS6435</name>
</gene>